<evidence type="ECO:0000313" key="2">
    <source>
        <dbReference type="Proteomes" id="UP001314169"/>
    </source>
</evidence>
<name>A0ABN9ZXJ5_PIPNA</name>
<reference evidence="1" key="1">
    <citation type="submission" date="2023-12" db="EMBL/GenBank/DDBJ databases">
        <authorList>
            <person name="Brown T."/>
        </authorList>
    </citation>
    <scope>NUCLEOTIDE SEQUENCE</scope>
</reference>
<gene>
    <name evidence="1" type="ORF">MPIPNATIZW_LOCUS11258</name>
</gene>
<keyword evidence="2" id="KW-1185">Reference proteome</keyword>
<protein>
    <submittedName>
        <fullName evidence="1">Uncharacterized protein</fullName>
    </submittedName>
</protein>
<dbReference type="EMBL" id="OY882860">
    <property type="protein sequence ID" value="CAK6442952.1"/>
    <property type="molecule type" value="Genomic_DNA"/>
</dbReference>
<accession>A0ABN9ZXJ5</accession>
<dbReference type="Proteomes" id="UP001314169">
    <property type="component" value="Chromosome 3"/>
</dbReference>
<organism evidence="1 2">
    <name type="scientific">Pipistrellus nathusii</name>
    <name type="common">Nathusius' pipistrelle</name>
    <dbReference type="NCBI Taxonomy" id="59473"/>
    <lineage>
        <taxon>Eukaryota</taxon>
        <taxon>Metazoa</taxon>
        <taxon>Chordata</taxon>
        <taxon>Craniata</taxon>
        <taxon>Vertebrata</taxon>
        <taxon>Euteleostomi</taxon>
        <taxon>Mammalia</taxon>
        <taxon>Eutheria</taxon>
        <taxon>Laurasiatheria</taxon>
        <taxon>Chiroptera</taxon>
        <taxon>Yangochiroptera</taxon>
        <taxon>Vespertilionidae</taxon>
        <taxon>Pipistrellus</taxon>
    </lineage>
</organism>
<evidence type="ECO:0000313" key="1">
    <source>
        <dbReference type="EMBL" id="CAK6442952.1"/>
    </source>
</evidence>
<proteinExistence type="predicted"/>
<sequence length="99" mass="10610">MPNASKQQAAGKPKALRQPYYLMHLTLPALATGLGVGRAQVEAIHLCIALLAGALAQVSLCPTNSTVWMDLLCQLVSSFPSPRFTHGFQPSSAYSANWK</sequence>